<dbReference type="STRING" id="915059.NH26_01970"/>
<keyword evidence="3" id="KW-1185">Reference proteome</keyword>
<dbReference type="InterPro" id="IPR021474">
    <property type="entry name" value="DUF3127"/>
</dbReference>
<evidence type="ECO:0000313" key="3">
    <source>
        <dbReference type="Proteomes" id="UP000179797"/>
    </source>
</evidence>
<dbReference type="AlphaFoldDB" id="A0A1S1Z598"/>
<protein>
    <recommendedName>
        <fullName evidence="4">DUF3127 domain-containing protein</fullName>
    </recommendedName>
</protein>
<dbReference type="RefSeq" id="WP_044223673.1">
    <property type="nucleotide sequence ID" value="NZ_JRYR02000001.1"/>
</dbReference>
<organism evidence="2 3">
    <name type="scientific">Flammeovirga pacifica</name>
    <dbReference type="NCBI Taxonomy" id="915059"/>
    <lineage>
        <taxon>Bacteria</taxon>
        <taxon>Pseudomonadati</taxon>
        <taxon>Bacteroidota</taxon>
        <taxon>Cytophagia</taxon>
        <taxon>Cytophagales</taxon>
        <taxon>Flammeovirgaceae</taxon>
        <taxon>Flammeovirga</taxon>
    </lineage>
</organism>
<name>A0A1S1Z598_FLAPC</name>
<dbReference type="Proteomes" id="UP000179797">
    <property type="component" value="Unassembled WGS sequence"/>
</dbReference>
<dbReference type="InterPro" id="IPR012340">
    <property type="entry name" value="NA-bd_OB-fold"/>
</dbReference>
<accession>A0A1S1Z598</accession>
<dbReference type="OrthoDB" id="598142at2"/>
<proteinExistence type="predicted"/>
<gene>
    <name evidence="2" type="ORF">NH26_01970</name>
</gene>
<feature type="region of interest" description="Disordered" evidence="1">
    <location>
        <begin position="98"/>
        <end position="143"/>
    </location>
</feature>
<feature type="compositionally biased region" description="Low complexity" evidence="1">
    <location>
        <begin position="98"/>
        <end position="127"/>
    </location>
</feature>
<sequence>MAFDVVGKLEKIFDAQQVSERFKKREFVLLIQDGAYPQYIKFQATQDRCNLLDSFNEGDDVAVTFDLKGRPYDKGGEVMYFTNLEAWRIQQAAAFQPQAQPQYGAAPSTPAPTSQAPTSTPVPTTPTENIASSNDDVTDDLPF</sequence>
<reference evidence="2 3" key="1">
    <citation type="journal article" date="2012" name="Int. J. Syst. Evol. Microbiol.">
        <title>Flammeovirga pacifica sp. nov., isolated from deep-sea sediment.</title>
        <authorList>
            <person name="Xu H."/>
            <person name="Fu Y."/>
            <person name="Yang N."/>
            <person name="Ding Z."/>
            <person name="Lai Q."/>
            <person name="Zeng R."/>
        </authorList>
    </citation>
    <scope>NUCLEOTIDE SEQUENCE [LARGE SCALE GENOMIC DNA]</scope>
    <source>
        <strain evidence="3">DSM 24597 / LMG 26175 / WPAGA1</strain>
    </source>
</reference>
<dbReference type="Pfam" id="PF11325">
    <property type="entry name" value="DUF3127"/>
    <property type="match status" value="1"/>
</dbReference>
<dbReference type="EMBL" id="JRYR02000001">
    <property type="protein sequence ID" value="OHX68412.1"/>
    <property type="molecule type" value="Genomic_DNA"/>
</dbReference>
<dbReference type="SUPFAM" id="SSF50249">
    <property type="entry name" value="Nucleic acid-binding proteins"/>
    <property type="match status" value="1"/>
</dbReference>
<comment type="caution">
    <text evidence="2">The sequence shown here is derived from an EMBL/GenBank/DDBJ whole genome shotgun (WGS) entry which is preliminary data.</text>
</comment>
<evidence type="ECO:0000256" key="1">
    <source>
        <dbReference type="SAM" id="MobiDB-lite"/>
    </source>
</evidence>
<evidence type="ECO:0000313" key="2">
    <source>
        <dbReference type="EMBL" id="OHX68412.1"/>
    </source>
</evidence>
<evidence type="ECO:0008006" key="4">
    <source>
        <dbReference type="Google" id="ProtNLM"/>
    </source>
</evidence>